<dbReference type="AlphaFoldDB" id="A0AAE0CIH9"/>
<dbReference type="PANTHER" id="PTHR33116">
    <property type="entry name" value="REVERSE TRANSCRIPTASE ZINC-BINDING DOMAIN-CONTAINING PROTEIN-RELATED-RELATED"/>
    <property type="match status" value="1"/>
</dbReference>
<protein>
    <recommendedName>
        <fullName evidence="3">Reverse transcriptase</fullName>
    </recommendedName>
</protein>
<dbReference type="Proteomes" id="UP001280121">
    <property type="component" value="Unassembled WGS sequence"/>
</dbReference>
<reference evidence="1" key="1">
    <citation type="journal article" date="2023" name="Plant J.">
        <title>Genome sequences and population genomics provide insights into the demographic history, inbreeding, and mutation load of two 'living fossil' tree species of Dipteronia.</title>
        <authorList>
            <person name="Feng Y."/>
            <person name="Comes H.P."/>
            <person name="Chen J."/>
            <person name="Zhu S."/>
            <person name="Lu R."/>
            <person name="Zhang X."/>
            <person name="Li P."/>
            <person name="Qiu J."/>
            <person name="Olsen K.M."/>
            <person name="Qiu Y."/>
        </authorList>
    </citation>
    <scope>NUCLEOTIDE SEQUENCE</scope>
    <source>
        <strain evidence="1">KIB01</strain>
    </source>
</reference>
<dbReference type="PANTHER" id="PTHR33116:SF86">
    <property type="entry name" value="REVERSE TRANSCRIPTASE DOMAIN-CONTAINING PROTEIN"/>
    <property type="match status" value="1"/>
</dbReference>
<evidence type="ECO:0000313" key="1">
    <source>
        <dbReference type="EMBL" id="KAK2652464.1"/>
    </source>
</evidence>
<evidence type="ECO:0000313" key="2">
    <source>
        <dbReference type="Proteomes" id="UP001280121"/>
    </source>
</evidence>
<comment type="caution">
    <text evidence="1">The sequence shown here is derived from an EMBL/GenBank/DDBJ whole genome shotgun (WGS) entry which is preliminary data.</text>
</comment>
<name>A0AAE0CIH9_9ROSI</name>
<gene>
    <name evidence="1" type="ORF">Ddye_012320</name>
</gene>
<proteinExistence type="predicted"/>
<organism evidence="1 2">
    <name type="scientific">Dipteronia dyeriana</name>
    <dbReference type="NCBI Taxonomy" id="168575"/>
    <lineage>
        <taxon>Eukaryota</taxon>
        <taxon>Viridiplantae</taxon>
        <taxon>Streptophyta</taxon>
        <taxon>Embryophyta</taxon>
        <taxon>Tracheophyta</taxon>
        <taxon>Spermatophyta</taxon>
        <taxon>Magnoliopsida</taxon>
        <taxon>eudicotyledons</taxon>
        <taxon>Gunneridae</taxon>
        <taxon>Pentapetalae</taxon>
        <taxon>rosids</taxon>
        <taxon>malvids</taxon>
        <taxon>Sapindales</taxon>
        <taxon>Sapindaceae</taxon>
        <taxon>Hippocastanoideae</taxon>
        <taxon>Acereae</taxon>
        <taxon>Dipteronia</taxon>
    </lineage>
</organism>
<sequence length="315" mass="36365">MVLRWILRGVVAALRHCTTELGKWYPRNKKVWVPRIREKKNEQRRVISNIGDDERDCQAIKRVLDCYANASGQVVKFQKSVMCVSRKVCHLRAVSLARILGVNLVECHGSYLWLPKFVGMNKKQLFFFISDRFWNKIKGWRSIINDLHRLSMRFWWGSTEEFKKIHLCARKSLCSRKDLGGLGFQDLAIFNQALLAKQWWRLIHFLIALAAKVYLGKELLDAGSRCCIGNGSSASIYHDHWLPRPISFKFQTPPVFNISAKFSSLKLPSGAWNEDLVCAFFWPDEASLILNLPFSLSPSSNAVLWHFDKSRLVHG</sequence>
<dbReference type="EMBL" id="JANJYI010000004">
    <property type="protein sequence ID" value="KAK2652464.1"/>
    <property type="molecule type" value="Genomic_DNA"/>
</dbReference>
<keyword evidence="2" id="KW-1185">Reference proteome</keyword>
<evidence type="ECO:0008006" key="3">
    <source>
        <dbReference type="Google" id="ProtNLM"/>
    </source>
</evidence>
<accession>A0AAE0CIH9</accession>